<organism evidence="1">
    <name type="scientific">Niallia circulans</name>
    <name type="common">Bacillus circulans</name>
    <dbReference type="NCBI Taxonomy" id="1397"/>
    <lineage>
        <taxon>Bacteria</taxon>
        <taxon>Bacillati</taxon>
        <taxon>Bacillota</taxon>
        <taxon>Bacilli</taxon>
        <taxon>Bacillales</taxon>
        <taxon>Bacillaceae</taxon>
        <taxon>Niallia</taxon>
    </lineage>
</organism>
<accession>A0A941GF37</accession>
<proteinExistence type="predicted"/>
<dbReference type="AlphaFoldDB" id="A0A941GF37"/>
<dbReference type="RefSeq" id="WP_156827724.1">
    <property type="nucleotide sequence ID" value="NZ_JAGTPX020000026.1"/>
</dbReference>
<name>A0A941GF37_NIACI</name>
<protein>
    <submittedName>
        <fullName evidence="1">Uncharacterized protein</fullName>
    </submittedName>
</protein>
<comment type="caution">
    <text evidence="1">The sequence shown here is derived from an EMBL/GenBank/DDBJ whole genome shotgun (WGS) entry which is preliminary data.</text>
</comment>
<gene>
    <name evidence="1" type="ORF">KD144_19670</name>
</gene>
<sequence length="50" mass="5433">MEGMIQWANRKASLSFLFGAVLDGKGIIMTGSDLDPRLFNSSLKDILTAC</sequence>
<dbReference type="EMBL" id="JAGTPX010000026">
    <property type="protein sequence ID" value="MBR8671756.1"/>
    <property type="molecule type" value="Genomic_DNA"/>
</dbReference>
<reference evidence="1" key="1">
    <citation type="submission" date="2021-04" db="EMBL/GenBank/DDBJ databases">
        <title>Genomic analysis of electroactive and textile dye degrading Bacillus circulans strain: DC10 isolated from constructed wetland-microbial fuel cells treating textile dye wastewaters.</title>
        <authorList>
            <person name="Patel D.U."/>
            <person name="Desai C.R."/>
        </authorList>
    </citation>
    <scope>NUCLEOTIDE SEQUENCE</scope>
    <source>
        <strain evidence="1">DC10</strain>
    </source>
</reference>
<evidence type="ECO:0000313" key="1">
    <source>
        <dbReference type="EMBL" id="MBR8671756.1"/>
    </source>
</evidence>